<keyword evidence="5 7" id="KW-1133">Transmembrane helix</keyword>
<sequence length="223" mass="24137">MNRELDFSQVNWAEFGKATNATLQMLGYSSLFTLILGLPIGIILFLTARSSSVGARSVYAVLAFVVNLLRSVPFIILIIALLPFTKFIVDTQIGVRGMIPPLVIGAAPFFARLVETSLREVDRGVIEAAQAMGASTRQIVFRVILPESLPGLIAGFTITIITLISYTAMSGLVGGGGLGQLAVSYGYNRYETAVMLVALVIIVIMVQIIQMVGDRLVKHFTRK</sequence>
<evidence type="ECO:0000256" key="4">
    <source>
        <dbReference type="ARBA" id="ARBA00022692"/>
    </source>
</evidence>
<dbReference type="InterPro" id="IPR035906">
    <property type="entry name" value="MetI-like_sf"/>
</dbReference>
<proteinExistence type="inferred from homology"/>
<dbReference type="InterPro" id="IPR000515">
    <property type="entry name" value="MetI-like"/>
</dbReference>
<keyword evidence="3" id="KW-1003">Cell membrane</keyword>
<comment type="similarity">
    <text evidence="7">Belongs to the binding-protein-dependent transport system permease family.</text>
</comment>
<evidence type="ECO:0000256" key="7">
    <source>
        <dbReference type="RuleBase" id="RU363032"/>
    </source>
</evidence>
<dbReference type="Pfam" id="PF00528">
    <property type="entry name" value="BPD_transp_1"/>
    <property type="match status" value="1"/>
</dbReference>
<feature type="transmembrane region" description="Helical" evidence="7">
    <location>
        <begin position="93"/>
        <end position="114"/>
    </location>
</feature>
<dbReference type="Gene3D" id="1.10.3720.10">
    <property type="entry name" value="MetI-like"/>
    <property type="match status" value="1"/>
</dbReference>
<feature type="transmembrane region" description="Helical" evidence="7">
    <location>
        <begin position="193"/>
        <end position="213"/>
    </location>
</feature>
<feature type="transmembrane region" description="Helical" evidence="7">
    <location>
        <begin position="25"/>
        <end position="46"/>
    </location>
</feature>
<accession>A0ABQ1ZWE1</accession>
<organism evidence="9 10">
    <name type="scientific">Saccharibacillus endophyticus</name>
    <dbReference type="NCBI Taxonomy" id="2060666"/>
    <lineage>
        <taxon>Bacteria</taxon>
        <taxon>Bacillati</taxon>
        <taxon>Bacillota</taxon>
        <taxon>Bacilli</taxon>
        <taxon>Bacillales</taxon>
        <taxon>Paenibacillaceae</taxon>
        <taxon>Saccharibacillus</taxon>
    </lineage>
</organism>
<dbReference type="EMBL" id="BMDD01000003">
    <property type="protein sequence ID" value="GGH78721.1"/>
    <property type="molecule type" value="Genomic_DNA"/>
</dbReference>
<evidence type="ECO:0000256" key="2">
    <source>
        <dbReference type="ARBA" id="ARBA00022448"/>
    </source>
</evidence>
<evidence type="ECO:0000313" key="10">
    <source>
        <dbReference type="Proteomes" id="UP000605427"/>
    </source>
</evidence>
<dbReference type="SUPFAM" id="SSF161098">
    <property type="entry name" value="MetI-like"/>
    <property type="match status" value="1"/>
</dbReference>
<dbReference type="RefSeq" id="WP_037291206.1">
    <property type="nucleotide sequence ID" value="NZ_BMDD01000003.1"/>
</dbReference>
<gene>
    <name evidence="9" type="ORF">GCM10007362_24430</name>
</gene>
<dbReference type="CDD" id="cd06261">
    <property type="entry name" value="TM_PBP2"/>
    <property type="match status" value="1"/>
</dbReference>
<reference evidence="10" key="1">
    <citation type="journal article" date="2019" name="Int. J. Syst. Evol. Microbiol.">
        <title>The Global Catalogue of Microorganisms (GCM) 10K type strain sequencing project: providing services to taxonomists for standard genome sequencing and annotation.</title>
        <authorList>
            <consortium name="The Broad Institute Genomics Platform"/>
            <consortium name="The Broad Institute Genome Sequencing Center for Infectious Disease"/>
            <person name="Wu L."/>
            <person name="Ma J."/>
        </authorList>
    </citation>
    <scope>NUCLEOTIDE SEQUENCE [LARGE SCALE GENOMIC DNA]</scope>
    <source>
        <strain evidence="10">CCM 8702</strain>
    </source>
</reference>
<keyword evidence="6 7" id="KW-0472">Membrane</keyword>
<evidence type="ECO:0000256" key="5">
    <source>
        <dbReference type="ARBA" id="ARBA00022989"/>
    </source>
</evidence>
<keyword evidence="10" id="KW-1185">Reference proteome</keyword>
<dbReference type="PANTHER" id="PTHR30450">
    <property type="entry name" value="ABC TRANSPORTER PERMEASE"/>
    <property type="match status" value="1"/>
</dbReference>
<dbReference type="Proteomes" id="UP000605427">
    <property type="component" value="Unassembled WGS sequence"/>
</dbReference>
<dbReference type="NCBIfam" id="NF008049">
    <property type="entry name" value="PRK10782.1"/>
    <property type="match status" value="1"/>
</dbReference>
<evidence type="ECO:0000256" key="3">
    <source>
        <dbReference type="ARBA" id="ARBA00022475"/>
    </source>
</evidence>
<dbReference type="InterPro" id="IPR051322">
    <property type="entry name" value="AA_ABC_Transporter_Permease"/>
</dbReference>
<evidence type="ECO:0000256" key="6">
    <source>
        <dbReference type="ARBA" id="ARBA00023136"/>
    </source>
</evidence>
<keyword evidence="4 7" id="KW-0812">Transmembrane</keyword>
<name>A0ABQ1ZWE1_9BACL</name>
<dbReference type="PANTHER" id="PTHR30450:SF1">
    <property type="entry name" value="D-METHIONINE TRANSPORT SYSTEM PERMEASE PROTEIN METI-RELATED"/>
    <property type="match status" value="1"/>
</dbReference>
<protein>
    <submittedName>
        <fullName evidence="9">D-methionine ABC transporter</fullName>
    </submittedName>
</protein>
<evidence type="ECO:0000313" key="9">
    <source>
        <dbReference type="EMBL" id="GGH78721.1"/>
    </source>
</evidence>
<comment type="caution">
    <text evidence="9">The sequence shown here is derived from an EMBL/GenBank/DDBJ whole genome shotgun (WGS) entry which is preliminary data.</text>
</comment>
<evidence type="ECO:0000259" key="8">
    <source>
        <dbReference type="PROSITE" id="PS50928"/>
    </source>
</evidence>
<feature type="domain" description="ABC transmembrane type-1" evidence="8">
    <location>
        <begin position="19"/>
        <end position="213"/>
    </location>
</feature>
<dbReference type="PROSITE" id="PS50928">
    <property type="entry name" value="ABC_TM1"/>
    <property type="match status" value="1"/>
</dbReference>
<comment type="subcellular location">
    <subcellularLocation>
        <location evidence="1 7">Cell membrane</location>
        <topology evidence="1 7">Multi-pass membrane protein</topology>
    </subcellularLocation>
</comment>
<feature type="transmembrane region" description="Helical" evidence="7">
    <location>
        <begin position="58"/>
        <end position="81"/>
    </location>
</feature>
<evidence type="ECO:0000256" key="1">
    <source>
        <dbReference type="ARBA" id="ARBA00004651"/>
    </source>
</evidence>
<keyword evidence="2 7" id="KW-0813">Transport</keyword>